<dbReference type="InterPro" id="IPR013321">
    <property type="entry name" value="Arc_rbn_hlx_hlx"/>
</dbReference>
<evidence type="ECO:0000259" key="1">
    <source>
        <dbReference type="Pfam" id="PF01402"/>
    </source>
</evidence>
<dbReference type="AlphaFoldDB" id="A0A212K3B0"/>
<dbReference type="InterPro" id="IPR002145">
    <property type="entry name" value="CopG"/>
</dbReference>
<dbReference type="InterPro" id="IPR010985">
    <property type="entry name" value="Ribbon_hlx_hlx"/>
</dbReference>
<gene>
    <name evidence="2" type="ORF">KL86CLO1_12104</name>
</gene>
<accession>A0A212K3B0</accession>
<proteinExistence type="predicted"/>
<dbReference type="Gene3D" id="1.10.1220.10">
    <property type="entry name" value="Met repressor-like"/>
    <property type="match status" value="1"/>
</dbReference>
<feature type="domain" description="Ribbon-helix-helix protein CopG" evidence="1">
    <location>
        <begin position="9"/>
        <end position="43"/>
    </location>
</feature>
<dbReference type="Pfam" id="PF01402">
    <property type="entry name" value="RHH_1"/>
    <property type="match status" value="1"/>
</dbReference>
<reference evidence="2" key="1">
    <citation type="submission" date="2016-04" db="EMBL/GenBank/DDBJ databases">
        <authorList>
            <person name="Evans L.H."/>
            <person name="Alamgir A."/>
            <person name="Owens N."/>
            <person name="Weber N.D."/>
            <person name="Virtaneva K."/>
            <person name="Barbian K."/>
            <person name="Babar A."/>
            <person name="Rosenke K."/>
        </authorList>
    </citation>
    <scope>NUCLEOTIDE SEQUENCE</scope>
    <source>
        <strain evidence="2">86</strain>
    </source>
</reference>
<organism evidence="2">
    <name type="scientific">uncultured Eubacteriales bacterium</name>
    <dbReference type="NCBI Taxonomy" id="172733"/>
    <lineage>
        <taxon>Bacteria</taxon>
        <taxon>Bacillati</taxon>
        <taxon>Bacillota</taxon>
        <taxon>Clostridia</taxon>
        <taxon>Eubacteriales</taxon>
        <taxon>environmental samples</taxon>
    </lineage>
</organism>
<dbReference type="GO" id="GO:0006355">
    <property type="term" value="P:regulation of DNA-templated transcription"/>
    <property type="evidence" value="ECO:0007669"/>
    <property type="project" value="InterPro"/>
</dbReference>
<protein>
    <recommendedName>
        <fullName evidence="1">Ribbon-helix-helix protein CopG domain-containing protein</fullName>
    </recommendedName>
</protein>
<dbReference type="SUPFAM" id="SSF47598">
    <property type="entry name" value="Ribbon-helix-helix"/>
    <property type="match status" value="1"/>
</dbReference>
<evidence type="ECO:0000313" key="2">
    <source>
        <dbReference type="EMBL" id="SBW06005.1"/>
    </source>
</evidence>
<name>A0A212K3B0_9FIRM</name>
<dbReference type="CDD" id="cd22231">
    <property type="entry name" value="RHH_NikR_HicB-like"/>
    <property type="match status" value="1"/>
</dbReference>
<dbReference type="EMBL" id="FLUN01000001">
    <property type="protein sequence ID" value="SBW06005.1"/>
    <property type="molecule type" value="Genomic_DNA"/>
</dbReference>
<sequence length="133" mass="14949">MSKKEKFALYLPPELREEIDRIYASDGCSSRTEFIEKAIRHYLGCLHTKQAGAVLPQAVSSVIEGRLGVFQDRLTSLMFKQAVELDMVLSLLAESLEADEESLRRLRGRSVTNVKATNGRLSLEQHARRGSEV</sequence>